<keyword evidence="3" id="KW-1133">Transmembrane helix</keyword>
<dbReference type="Proteomes" id="UP001517376">
    <property type="component" value="Unassembled WGS sequence"/>
</dbReference>
<comment type="similarity">
    <text evidence="1">Belongs to the membrane fusion protein (MFP) (TC 8.A.1) family.</text>
</comment>
<name>A0ABW9Y0L2_9RHOB</name>
<dbReference type="SUPFAM" id="SSF111369">
    <property type="entry name" value="HlyD-like secretion proteins"/>
    <property type="match status" value="1"/>
</dbReference>
<dbReference type="InterPro" id="IPR058792">
    <property type="entry name" value="Beta-barrel_RND_2"/>
</dbReference>
<dbReference type="Gene3D" id="2.40.30.170">
    <property type="match status" value="1"/>
</dbReference>
<evidence type="ECO:0000256" key="2">
    <source>
        <dbReference type="SAM" id="MobiDB-lite"/>
    </source>
</evidence>
<dbReference type="PANTHER" id="PTHR30469:SF11">
    <property type="entry name" value="BLL4320 PROTEIN"/>
    <property type="match status" value="1"/>
</dbReference>
<feature type="region of interest" description="Disordered" evidence="2">
    <location>
        <begin position="361"/>
        <end position="401"/>
    </location>
</feature>
<evidence type="ECO:0000259" key="5">
    <source>
        <dbReference type="Pfam" id="PF25967"/>
    </source>
</evidence>
<comment type="caution">
    <text evidence="6">The sequence shown here is derived from an EMBL/GenBank/DDBJ whole genome shotgun (WGS) entry which is preliminary data.</text>
</comment>
<dbReference type="Gene3D" id="2.40.420.20">
    <property type="match status" value="1"/>
</dbReference>
<keyword evidence="3" id="KW-0472">Membrane</keyword>
<accession>A0ABW9Y0L2</accession>
<feature type="transmembrane region" description="Helical" evidence="3">
    <location>
        <begin position="6"/>
        <end position="25"/>
    </location>
</feature>
<feature type="domain" description="CusB-like beta-barrel" evidence="4">
    <location>
        <begin position="202"/>
        <end position="273"/>
    </location>
</feature>
<evidence type="ECO:0000313" key="6">
    <source>
        <dbReference type="EMBL" id="NBE06031.1"/>
    </source>
</evidence>
<dbReference type="NCBIfam" id="TIGR01730">
    <property type="entry name" value="RND_mfp"/>
    <property type="match status" value="1"/>
</dbReference>
<proteinExistence type="inferred from homology"/>
<gene>
    <name evidence="6" type="ORF">GU920_00625</name>
</gene>
<dbReference type="Gene3D" id="2.40.50.100">
    <property type="match status" value="1"/>
</dbReference>
<dbReference type="Gene3D" id="1.10.287.470">
    <property type="entry name" value="Helix hairpin bin"/>
    <property type="match status" value="1"/>
</dbReference>
<reference evidence="7" key="1">
    <citation type="submission" date="2020-01" db="EMBL/GenBank/DDBJ databases">
        <title>Sphingomonas sp. strain CSW-10.</title>
        <authorList>
            <person name="Chen W.-M."/>
        </authorList>
    </citation>
    <scope>NUCLEOTIDE SEQUENCE [LARGE SCALE GENOMIC DNA]</scope>
    <source>
        <strain evidence="7">CCP-1</strain>
    </source>
</reference>
<evidence type="ECO:0000259" key="4">
    <source>
        <dbReference type="Pfam" id="PF25954"/>
    </source>
</evidence>
<keyword evidence="7" id="KW-1185">Reference proteome</keyword>
<evidence type="ECO:0000256" key="3">
    <source>
        <dbReference type="SAM" id="Phobius"/>
    </source>
</evidence>
<feature type="domain" description="Multidrug resistance protein MdtA-like C-terminal permuted SH3" evidence="5">
    <location>
        <begin position="280"/>
        <end position="344"/>
    </location>
</feature>
<protein>
    <submittedName>
        <fullName evidence="6">Efflux RND transporter periplasmic adaptor subunit</fullName>
    </submittedName>
</protein>
<evidence type="ECO:0000313" key="7">
    <source>
        <dbReference type="Proteomes" id="UP001517376"/>
    </source>
</evidence>
<dbReference type="InterPro" id="IPR006143">
    <property type="entry name" value="RND_pump_MFP"/>
</dbReference>
<evidence type="ECO:0000256" key="1">
    <source>
        <dbReference type="ARBA" id="ARBA00009477"/>
    </source>
</evidence>
<organism evidence="6 7">
    <name type="scientific">Paragemmobacter ruber</name>
    <dbReference type="NCBI Taxonomy" id="1985673"/>
    <lineage>
        <taxon>Bacteria</taxon>
        <taxon>Pseudomonadati</taxon>
        <taxon>Pseudomonadota</taxon>
        <taxon>Alphaproteobacteria</taxon>
        <taxon>Rhodobacterales</taxon>
        <taxon>Paracoccaceae</taxon>
        <taxon>Paragemmobacter</taxon>
    </lineage>
</organism>
<dbReference type="EMBL" id="JAAATW010000001">
    <property type="protein sequence ID" value="NBE06031.1"/>
    <property type="molecule type" value="Genomic_DNA"/>
</dbReference>
<feature type="compositionally biased region" description="Low complexity" evidence="2">
    <location>
        <begin position="377"/>
        <end position="401"/>
    </location>
</feature>
<keyword evidence="3" id="KW-0812">Transmembrane</keyword>
<dbReference type="Pfam" id="PF25967">
    <property type="entry name" value="RND-MFP_C"/>
    <property type="match status" value="1"/>
</dbReference>
<dbReference type="PANTHER" id="PTHR30469">
    <property type="entry name" value="MULTIDRUG RESISTANCE PROTEIN MDTA"/>
    <property type="match status" value="1"/>
</dbReference>
<dbReference type="RefSeq" id="WP_161764932.1">
    <property type="nucleotide sequence ID" value="NZ_JAAATW010000001.1"/>
</dbReference>
<dbReference type="Pfam" id="PF25954">
    <property type="entry name" value="Beta-barrel_RND_2"/>
    <property type="match status" value="1"/>
</dbReference>
<sequence length="401" mass="41894">MVIRFIIAIVLLGAIGGGLVWFNLFRDSMIAQVFANMPQQPATVSTVEAAPVTWSPAIEAIGTVNAAQGVDLTVESAGVVKEILFEPNTTVETGAVLLRLDDVVQRADVETARTQAELERSNLARAQDLTRRGVATNVSLDQTQAAAQAAEAQLARAIAVLEQRQLAAPFTGTVGLPRVDLGQYVAPGTIVATLQDISTMRVDFSLPEQELPNLAIGQKIEVRIEGLDEAFPGELTGIDPRVDPATRLVALRGSITNAQGKLTPGQFVRIQVSLPSEEGVIALPQTALSSSLYGDYVYVVRPSEENAEQLQVSQIFVTPGRRSGGLVEIAEGVAPGDQVVTAGQNRLTNGQPAVIDNTVNPAAATTGPAVTPPAETPPAGDDAAAEPASDADADTATGADQ</sequence>
<dbReference type="InterPro" id="IPR058627">
    <property type="entry name" value="MdtA-like_C"/>
</dbReference>